<reference evidence="10" key="1">
    <citation type="submission" date="2006-01" db="EMBL/GenBank/DDBJ databases">
        <title>Complete sequence of Novosphingobium aromaticivorans DSM 12444.</title>
        <authorList>
            <consortium name="US DOE Joint Genome Institute"/>
            <person name="Copeland A."/>
            <person name="Lucas S."/>
            <person name="Lapidus A."/>
            <person name="Barry K."/>
            <person name="Detter J.C."/>
            <person name="Glavina T."/>
            <person name="Hammon N."/>
            <person name="Israni S."/>
            <person name="Pitluck S."/>
            <person name="Chain P."/>
            <person name="Malfatti S."/>
            <person name="Shin M."/>
            <person name="Vergez L."/>
            <person name="Schmutz J."/>
            <person name="Larimer F."/>
            <person name="Land M."/>
            <person name="Kyrpides N."/>
            <person name="Ivanova N."/>
            <person name="Fredrickson J."/>
            <person name="Balkwill D."/>
            <person name="Romine M.F."/>
            <person name="Richardson P."/>
        </authorList>
    </citation>
    <scope>NUCLEOTIDE SEQUENCE [LARGE SCALE GENOMIC DNA]</scope>
    <source>
        <strain evidence="10">ATCC 700278 / DSM 12444 / CCUG 56034 / CIP 105152 / NBRC 16084 / F199</strain>
    </source>
</reference>
<sequence>MNELSADVVILGGGLVGMTLAIGLAKAGISSHVVDNSDPAAQTAEGFDGRASAISTASWNLYANLGMADELAPKGCPIEAIAVTDAMKPGRIDFKPGEGDGSLGRMYANRDLRIAMYAAAAREEAITFHTNANVIHRERGEHGVSVTLADGRILKGRLLVGAEGRRSPTRDEAGFTPARWDYGHRAIIAGLTHEKPHGNVAWEVFYPAGPFALLPLLDDEDGSHRSALVWTVAEKDASAVLAMPEPMFLDEVSKRMHEIFGEIRLASPRSSYPLNFHHTARIVEQRLALVGDAAHGMHPIAGQGLNVGLRDVAALVEVLADGVRLGLDVGDAQLLARYERWRAADTFMVATATDVLTRLFGLPGRVPSAIRRLGMAGVQRMGPLKRWFMDEARGMSGDLPKLLRAA</sequence>
<evidence type="ECO:0000313" key="9">
    <source>
        <dbReference type="EMBL" id="ABD27225.1"/>
    </source>
</evidence>
<dbReference type="PRINTS" id="PR00420">
    <property type="entry name" value="RNGMNOXGNASE"/>
</dbReference>
<dbReference type="PANTHER" id="PTHR43876">
    <property type="entry name" value="UBIQUINONE BIOSYNTHESIS MONOOXYGENASE COQ6, MITOCHONDRIAL"/>
    <property type="match status" value="1"/>
</dbReference>
<dbReference type="SUPFAM" id="SSF51905">
    <property type="entry name" value="FAD/NAD(P)-binding domain"/>
    <property type="match status" value="1"/>
</dbReference>
<evidence type="ECO:0000259" key="8">
    <source>
        <dbReference type="Pfam" id="PF01494"/>
    </source>
</evidence>
<dbReference type="InterPro" id="IPR036188">
    <property type="entry name" value="FAD/NAD-bd_sf"/>
</dbReference>
<comment type="pathway">
    <text evidence="2">Cofactor biosynthesis; ubiquinone biosynthesis.</text>
</comment>
<dbReference type="InterPro" id="IPR018168">
    <property type="entry name" value="Ubi_Hdrlase_CS"/>
</dbReference>
<dbReference type="RefSeq" id="WP_011446429.1">
    <property type="nucleotide sequence ID" value="NC_007794.1"/>
</dbReference>
<dbReference type="AlphaFoldDB" id="Q2G4J8"/>
<dbReference type="Proteomes" id="UP000009134">
    <property type="component" value="Chromosome"/>
</dbReference>
<keyword evidence="4" id="KW-0285">Flavoprotein</keyword>
<accession>Q2G4J8</accession>
<keyword evidence="7" id="KW-0503">Monooxygenase</keyword>
<feature type="domain" description="FAD-binding" evidence="8">
    <location>
        <begin position="6"/>
        <end position="343"/>
    </location>
</feature>
<dbReference type="GO" id="GO:0006744">
    <property type="term" value="P:ubiquinone biosynthetic process"/>
    <property type="evidence" value="ECO:0007669"/>
    <property type="project" value="UniProtKB-UniPathway"/>
</dbReference>
<dbReference type="eggNOG" id="COG0654">
    <property type="taxonomic scope" value="Bacteria"/>
</dbReference>
<comment type="cofactor">
    <cofactor evidence="1">
        <name>FAD</name>
        <dbReference type="ChEBI" id="CHEBI:57692"/>
    </cofactor>
</comment>
<dbReference type="FunFam" id="3.50.50.60:FF:000021">
    <property type="entry name" value="Ubiquinone biosynthesis monooxygenase COQ6"/>
    <property type="match status" value="1"/>
</dbReference>
<dbReference type="InterPro" id="IPR002938">
    <property type="entry name" value="FAD-bd"/>
</dbReference>
<dbReference type="Pfam" id="PF01494">
    <property type="entry name" value="FAD_binding_3"/>
    <property type="match status" value="1"/>
</dbReference>
<keyword evidence="10" id="KW-1185">Reference proteome</keyword>
<evidence type="ECO:0000256" key="1">
    <source>
        <dbReference type="ARBA" id="ARBA00001974"/>
    </source>
</evidence>
<comment type="similarity">
    <text evidence="3">Belongs to the UbiH/COQ6 family.</text>
</comment>
<dbReference type="KEGG" id="nar:Saro_2789"/>
<dbReference type="EMBL" id="CP000248">
    <property type="protein sequence ID" value="ABD27225.1"/>
    <property type="molecule type" value="Genomic_DNA"/>
</dbReference>
<proteinExistence type="inferred from homology"/>
<dbReference type="GO" id="GO:0110142">
    <property type="term" value="C:ubiquinone biosynthesis complex"/>
    <property type="evidence" value="ECO:0007669"/>
    <property type="project" value="UniProtKB-ARBA"/>
</dbReference>
<dbReference type="InterPro" id="IPR051205">
    <property type="entry name" value="UbiH/COQ6_monooxygenase"/>
</dbReference>
<gene>
    <name evidence="9" type="ordered locus">Saro_2789</name>
</gene>
<dbReference type="EC" id="1.14.13.-" evidence="9"/>
<evidence type="ECO:0000256" key="7">
    <source>
        <dbReference type="ARBA" id="ARBA00023033"/>
    </source>
</evidence>
<dbReference type="UniPathway" id="UPA00232"/>
<dbReference type="PANTHER" id="PTHR43876:SF7">
    <property type="entry name" value="UBIQUINONE BIOSYNTHESIS MONOOXYGENASE COQ6, MITOCHONDRIAL"/>
    <property type="match status" value="1"/>
</dbReference>
<evidence type="ECO:0000256" key="3">
    <source>
        <dbReference type="ARBA" id="ARBA00005349"/>
    </source>
</evidence>
<dbReference type="PROSITE" id="PS01304">
    <property type="entry name" value="UBIH"/>
    <property type="match status" value="1"/>
</dbReference>
<dbReference type="GO" id="GO:0071949">
    <property type="term" value="F:FAD binding"/>
    <property type="evidence" value="ECO:0007669"/>
    <property type="project" value="InterPro"/>
</dbReference>
<keyword evidence="6 9" id="KW-0560">Oxidoreductase</keyword>
<name>Q2G4J8_NOVAD</name>
<evidence type="ECO:0000313" key="10">
    <source>
        <dbReference type="Proteomes" id="UP000009134"/>
    </source>
</evidence>
<dbReference type="GO" id="GO:0004497">
    <property type="term" value="F:monooxygenase activity"/>
    <property type="evidence" value="ECO:0007669"/>
    <property type="project" value="UniProtKB-KW"/>
</dbReference>
<organism evidence="9 10">
    <name type="scientific">Novosphingobium aromaticivorans (strain ATCC 700278 / DSM 12444 / CCUG 56034 / CIP 105152 / NBRC 16084 / F199)</name>
    <dbReference type="NCBI Taxonomy" id="279238"/>
    <lineage>
        <taxon>Bacteria</taxon>
        <taxon>Pseudomonadati</taxon>
        <taxon>Pseudomonadota</taxon>
        <taxon>Alphaproteobacteria</taxon>
        <taxon>Sphingomonadales</taxon>
        <taxon>Sphingomonadaceae</taxon>
        <taxon>Novosphingobium</taxon>
    </lineage>
</organism>
<keyword evidence="5" id="KW-0274">FAD</keyword>
<evidence type="ECO:0000256" key="4">
    <source>
        <dbReference type="ARBA" id="ARBA00022630"/>
    </source>
</evidence>
<dbReference type="NCBIfam" id="TIGR01988">
    <property type="entry name" value="Ubi-OHases"/>
    <property type="match status" value="1"/>
</dbReference>
<evidence type="ECO:0000256" key="6">
    <source>
        <dbReference type="ARBA" id="ARBA00023002"/>
    </source>
</evidence>
<dbReference type="HOGENOM" id="CLU_009665_8_1_5"/>
<dbReference type="STRING" id="279238.Saro_2789"/>
<evidence type="ECO:0000256" key="2">
    <source>
        <dbReference type="ARBA" id="ARBA00004749"/>
    </source>
</evidence>
<dbReference type="GO" id="GO:0016705">
    <property type="term" value="F:oxidoreductase activity, acting on paired donors, with incorporation or reduction of molecular oxygen"/>
    <property type="evidence" value="ECO:0007669"/>
    <property type="project" value="InterPro"/>
</dbReference>
<protein>
    <submittedName>
        <fullName evidence="9">2-octaprenyl-3-methyl-6-methoxy-1,4-benzoquinol hydroxylase</fullName>
        <ecNumber evidence="9">1.14.13.-</ecNumber>
    </submittedName>
</protein>
<evidence type="ECO:0000256" key="5">
    <source>
        <dbReference type="ARBA" id="ARBA00022827"/>
    </source>
</evidence>
<dbReference type="InterPro" id="IPR010971">
    <property type="entry name" value="UbiH/COQ6"/>
</dbReference>
<dbReference type="Gene3D" id="3.50.50.60">
    <property type="entry name" value="FAD/NAD(P)-binding domain"/>
    <property type="match status" value="2"/>
</dbReference>